<protein>
    <submittedName>
        <fullName evidence="2">MerR family transcriptional regulator</fullName>
    </submittedName>
</protein>
<evidence type="ECO:0000313" key="3">
    <source>
        <dbReference type="Proteomes" id="UP000824116"/>
    </source>
</evidence>
<name>A0A9D2GBZ3_9FIRM</name>
<proteinExistence type="predicted"/>
<dbReference type="GO" id="GO:0006355">
    <property type="term" value="P:regulation of DNA-templated transcription"/>
    <property type="evidence" value="ECO:0007669"/>
    <property type="project" value="InterPro"/>
</dbReference>
<dbReference type="SUPFAM" id="SSF46955">
    <property type="entry name" value="Putative DNA-binding domain"/>
    <property type="match status" value="1"/>
</dbReference>
<dbReference type="Gene3D" id="1.10.1660.10">
    <property type="match status" value="1"/>
</dbReference>
<evidence type="ECO:0000259" key="1">
    <source>
        <dbReference type="Pfam" id="PF13411"/>
    </source>
</evidence>
<dbReference type="Proteomes" id="UP000824116">
    <property type="component" value="Unassembled WGS sequence"/>
</dbReference>
<sequence length="115" mass="13273">MTIREIEERFCIPAEKLKRYESEGLIIGKELEDGTKDYNEDQVRDLGAVCIFTEAGFTCGEIRQYFALGGTKEGAAGQVRLLRKKRGELLEKIHCEQKLLDKIDYIIREKRKGDF</sequence>
<dbReference type="Pfam" id="PF13411">
    <property type="entry name" value="MerR_1"/>
    <property type="match status" value="1"/>
</dbReference>
<reference evidence="2" key="1">
    <citation type="journal article" date="2021" name="PeerJ">
        <title>Extensive microbial diversity within the chicken gut microbiome revealed by metagenomics and culture.</title>
        <authorList>
            <person name="Gilroy R."/>
            <person name="Ravi A."/>
            <person name="Getino M."/>
            <person name="Pursley I."/>
            <person name="Horton D.L."/>
            <person name="Alikhan N.F."/>
            <person name="Baker D."/>
            <person name="Gharbi K."/>
            <person name="Hall N."/>
            <person name="Watson M."/>
            <person name="Adriaenssens E.M."/>
            <person name="Foster-Nyarko E."/>
            <person name="Jarju S."/>
            <person name="Secka A."/>
            <person name="Antonio M."/>
            <person name="Oren A."/>
            <person name="Chaudhuri R.R."/>
            <person name="La Ragione R."/>
            <person name="Hildebrand F."/>
            <person name="Pallen M.J."/>
        </authorList>
    </citation>
    <scope>NUCLEOTIDE SEQUENCE</scope>
    <source>
        <strain evidence="2">CHK196-3914</strain>
    </source>
</reference>
<dbReference type="InterPro" id="IPR009061">
    <property type="entry name" value="DNA-bd_dom_put_sf"/>
</dbReference>
<evidence type="ECO:0000313" key="2">
    <source>
        <dbReference type="EMBL" id="HIZ75972.1"/>
    </source>
</evidence>
<dbReference type="InterPro" id="IPR000551">
    <property type="entry name" value="MerR-type_HTH_dom"/>
</dbReference>
<feature type="domain" description="HTH merR-type" evidence="1">
    <location>
        <begin position="1"/>
        <end position="66"/>
    </location>
</feature>
<dbReference type="GO" id="GO:0003677">
    <property type="term" value="F:DNA binding"/>
    <property type="evidence" value="ECO:0007669"/>
    <property type="project" value="InterPro"/>
</dbReference>
<organism evidence="2 3">
    <name type="scientific">Candidatus Mediterraneibacter stercoravium</name>
    <dbReference type="NCBI Taxonomy" id="2838685"/>
    <lineage>
        <taxon>Bacteria</taxon>
        <taxon>Bacillati</taxon>
        <taxon>Bacillota</taxon>
        <taxon>Clostridia</taxon>
        <taxon>Lachnospirales</taxon>
        <taxon>Lachnospiraceae</taxon>
        <taxon>Mediterraneibacter</taxon>
    </lineage>
</organism>
<dbReference type="EMBL" id="DXAY01000275">
    <property type="protein sequence ID" value="HIZ75972.1"/>
    <property type="molecule type" value="Genomic_DNA"/>
</dbReference>
<dbReference type="CDD" id="cd00592">
    <property type="entry name" value="HTH_MerR-like"/>
    <property type="match status" value="1"/>
</dbReference>
<comment type="caution">
    <text evidence="2">The sequence shown here is derived from an EMBL/GenBank/DDBJ whole genome shotgun (WGS) entry which is preliminary data.</text>
</comment>
<dbReference type="AlphaFoldDB" id="A0A9D2GBZ3"/>
<gene>
    <name evidence="2" type="ORF">H9723_12140</name>
</gene>
<reference evidence="2" key="2">
    <citation type="submission" date="2021-04" db="EMBL/GenBank/DDBJ databases">
        <authorList>
            <person name="Gilroy R."/>
        </authorList>
    </citation>
    <scope>NUCLEOTIDE SEQUENCE</scope>
    <source>
        <strain evidence="2">CHK196-3914</strain>
    </source>
</reference>
<accession>A0A9D2GBZ3</accession>